<comment type="catalytic activity">
    <reaction evidence="7">
        <text>RNA(n) + a ribonucleoside 5'-triphosphate = RNA(n+1) + diphosphate</text>
        <dbReference type="Rhea" id="RHEA:21248"/>
        <dbReference type="Rhea" id="RHEA-COMP:14527"/>
        <dbReference type="Rhea" id="RHEA-COMP:17342"/>
        <dbReference type="ChEBI" id="CHEBI:33019"/>
        <dbReference type="ChEBI" id="CHEBI:61557"/>
        <dbReference type="ChEBI" id="CHEBI:140395"/>
        <dbReference type="EC" id="2.7.7.6"/>
    </reaction>
</comment>
<dbReference type="EC" id="2.7.7.6" evidence="2"/>
<dbReference type="GO" id="GO:0000428">
    <property type="term" value="C:DNA-directed RNA polymerase complex"/>
    <property type="evidence" value="ECO:0007669"/>
    <property type="project" value="UniProtKB-KW"/>
</dbReference>
<dbReference type="Gene3D" id="1.10.150.20">
    <property type="entry name" value="5' to 3' exonuclease, C-terminal subdomain"/>
    <property type="match status" value="1"/>
</dbReference>
<name>A0A1X7KQZ2_9BURK</name>
<evidence type="ECO:0000256" key="3">
    <source>
        <dbReference type="ARBA" id="ARBA00022478"/>
    </source>
</evidence>
<keyword evidence="4" id="KW-0808">Transferase</keyword>
<feature type="domain" description="DNA-directed RNA polymerase N-terminal" evidence="8">
    <location>
        <begin position="9"/>
        <end position="285"/>
    </location>
</feature>
<keyword evidence="5" id="KW-0548">Nucleotidyltransferase</keyword>
<dbReference type="InterPro" id="IPR024075">
    <property type="entry name" value="DNA-dir_RNA_pol_helix_hairp_sf"/>
</dbReference>
<evidence type="ECO:0000256" key="5">
    <source>
        <dbReference type="ARBA" id="ARBA00022695"/>
    </source>
</evidence>
<keyword evidence="10" id="KW-1185">Reference proteome</keyword>
<keyword evidence="3 9" id="KW-0240">DNA-directed RNA polymerase</keyword>
<sequence length="813" mass="90323">MTTTADLHALQIELEEEAIGLGMKRYNEQMANGEDTLPPGLKLMKAAIEPTAAAIEKFIEDGLAGTASRSVGIIKYLDQFEDRKLVAFVTAKVVFNHMGKMSVIGAVAGDIANRLEDCLNFDALKAAEPGLYKQLLKKIEKTRDERHRHIVLRVQQKFAKVATIKWGVSEKMRLGTALIHLFAEATGLVEIQKYVRGANDTPYIVAPTEATAKWLADGHARCALMSPMCMPMVVKPLPWTGPLGGGYLTKPMRFPLIKTANRNYLEDLKQVDMPMVYRSINALQETPWAINKAVFHVMREVWDGGGRLGKLPAREPQALPPKHFDLENPDPEELKAWKKQAAGVYEGNIRGASKRAGMSSKLWMAEKFEDIERFFYVHNLDWRGRAYPVATFLNPQGSDSDKALLQFADGYPLGENGARWLAIHGANTFGIDKVAFEERVQWVEDHHDQILEAAMNPLDGSRWWADADSPYMFLAFCYEWLALSMHTDMGKAQEEFLSYLPCSWDGACNGLQNFSALLKDEVGGAAVGLVPSDKPSDIYSEVAKAANMLMAEDAAEGSAMGLKWQGKMTRKLAKPNTMTTPYGATKRGMCQQVEGVFQKMKTEAAEQGTVLEVTADLKDCQYLADTNYQAIGKVVVAAHLAMDWLRDAAKVAASDSLPIHWVTPSGLLVLQDYREMLGQALDFTVAGKRVQMMLKNEGDKLDRRKQSAGISPNFIHSLDAAHMMRTVNYCLNHEVTHFAMIHDSYGAHAGLADTLRNCLRRAFVDQYSGEVLADFRNQLANQLPPELAAELPPLPPSGSLDLEDVMHSEYFFA</sequence>
<dbReference type="InterPro" id="IPR037159">
    <property type="entry name" value="RNA_POL_N_sf"/>
</dbReference>
<dbReference type="GO" id="GO:0003899">
    <property type="term" value="F:DNA-directed RNA polymerase activity"/>
    <property type="evidence" value="ECO:0007669"/>
    <property type="project" value="UniProtKB-EC"/>
</dbReference>
<dbReference type="PANTHER" id="PTHR10102">
    <property type="entry name" value="DNA-DIRECTED RNA POLYMERASE, MITOCHONDRIAL"/>
    <property type="match status" value="1"/>
</dbReference>
<comment type="similarity">
    <text evidence="1">Belongs to the phage and mitochondrial RNA polymerase family.</text>
</comment>
<keyword evidence="6" id="KW-0804">Transcription</keyword>
<protein>
    <recommendedName>
        <fullName evidence="2">DNA-directed RNA polymerase</fullName>
        <ecNumber evidence="2">2.7.7.6</ecNumber>
    </recommendedName>
</protein>
<dbReference type="InterPro" id="IPR029262">
    <property type="entry name" value="RPOL_N"/>
</dbReference>
<dbReference type="GO" id="GO:0006351">
    <property type="term" value="P:DNA-templated transcription"/>
    <property type="evidence" value="ECO:0007669"/>
    <property type="project" value="InterPro"/>
</dbReference>
<evidence type="ECO:0000313" key="10">
    <source>
        <dbReference type="Proteomes" id="UP000193228"/>
    </source>
</evidence>
<dbReference type="Gene3D" id="1.10.1320.10">
    <property type="entry name" value="DNA-directed RNA polymerase, N-terminal domain"/>
    <property type="match status" value="1"/>
</dbReference>
<dbReference type="Gene3D" id="1.10.287.280">
    <property type="match status" value="1"/>
</dbReference>
<dbReference type="InterPro" id="IPR002092">
    <property type="entry name" value="DNA-dir_Rpol_phage-type"/>
</dbReference>
<evidence type="ECO:0000256" key="2">
    <source>
        <dbReference type="ARBA" id="ARBA00012418"/>
    </source>
</evidence>
<evidence type="ECO:0000313" key="9">
    <source>
        <dbReference type="EMBL" id="SMG43711.1"/>
    </source>
</evidence>
<dbReference type="PANTHER" id="PTHR10102:SF0">
    <property type="entry name" value="DNA-DIRECTED RNA POLYMERASE, MITOCHONDRIAL"/>
    <property type="match status" value="1"/>
</dbReference>
<dbReference type="Proteomes" id="UP000193228">
    <property type="component" value="Unassembled WGS sequence"/>
</dbReference>
<dbReference type="RefSeq" id="WP_085483860.1">
    <property type="nucleotide sequence ID" value="NZ_FXAT01000004.1"/>
</dbReference>
<gene>
    <name evidence="9" type="ORF">SAMN06265784_104177</name>
</gene>
<dbReference type="STRING" id="1515439.SAMN06265784_104177"/>
<accession>A0A1X7KQZ2</accession>
<dbReference type="Gene3D" id="1.10.287.260">
    <property type="match status" value="1"/>
</dbReference>
<evidence type="ECO:0000256" key="1">
    <source>
        <dbReference type="ARBA" id="ARBA00009493"/>
    </source>
</evidence>
<dbReference type="Pfam" id="PF14700">
    <property type="entry name" value="RPOL_N"/>
    <property type="match status" value="1"/>
</dbReference>
<dbReference type="GO" id="GO:0003677">
    <property type="term" value="F:DNA binding"/>
    <property type="evidence" value="ECO:0007669"/>
    <property type="project" value="InterPro"/>
</dbReference>
<proteinExistence type="inferred from homology"/>
<dbReference type="SMART" id="SM01311">
    <property type="entry name" value="RPOL_N"/>
    <property type="match status" value="1"/>
</dbReference>
<evidence type="ECO:0000259" key="8">
    <source>
        <dbReference type="SMART" id="SM01311"/>
    </source>
</evidence>
<dbReference type="Pfam" id="PF00940">
    <property type="entry name" value="RNA_pol"/>
    <property type="match status" value="1"/>
</dbReference>
<dbReference type="EMBL" id="FXAT01000004">
    <property type="protein sequence ID" value="SMG43711.1"/>
    <property type="molecule type" value="Genomic_DNA"/>
</dbReference>
<dbReference type="InterPro" id="IPR046950">
    <property type="entry name" value="DNA-dir_Rpol_C_phage-type"/>
</dbReference>
<evidence type="ECO:0000256" key="4">
    <source>
        <dbReference type="ARBA" id="ARBA00022679"/>
    </source>
</evidence>
<organism evidence="9 10">
    <name type="scientific">Paraburkholderia susongensis</name>
    <dbReference type="NCBI Taxonomy" id="1515439"/>
    <lineage>
        <taxon>Bacteria</taxon>
        <taxon>Pseudomonadati</taxon>
        <taxon>Pseudomonadota</taxon>
        <taxon>Betaproteobacteria</taxon>
        <taxon>Burkholderiales</taxon>
        <taxon>Burkholderiaceae</taxon>
        <taxon>Paraburkholderia</taxon>
    </lineage>
</organism>
<dbReference type="AlphaFoldDB" id="A0A1X7KQZ2"/>
<dbReference type="InterPro" id="IPR043502">
    <property type="entry name" value="DNA/RNA_pol_sf"/>
</dbReference>
<reference evidence="10" key="1">
    <citation type="submission" date="2017-04" db="EMBL/GenBank/DDBJ databases">
        <authorList>
            <person name="Varghese N."/>
            <person name="Submissions S."/>
        </authorList>
    </citation>
    <scope>NUCLEOTIDE SEQUENCE [LARGE SCALE GENOMIC DNA]</scope>
    <source>
        <strain evidence="10">LMG 29540</strain>
    </source>
</reference>
<evidence type="ECO:0000256" key="7">
    <source>
        <dbReference type="ARBA" id="ARBA00048552"/>
    </source>
</evidence>
<dbReference type="OrthoDB" id="7033456at2"/>
<evidence type="ECO:0000256" key="6">
    <source>
        <dbReference type="ARBA" id="ARBA00023163"/>
    </source>
</evidence>
<dbReference type="SUPFAM" id="SSF56672">
    <property type="entry name" value="DNA/RNA polymerases"/>
    <property type="match status" value="1"/>
</dbReference>